<sequence length="499" mass="57730">MAYKKGGFVVDEGRVSKILEEERRKKKEEEKRGRNRGGEEEGGRRGRTREPMEKLRHWTRSVHWSHFKAFSRLPASGIGAPFSDSPCVSRLHRTALRECACKKLGLGKEIQHKLQIVDGEVDLCGVDYKTPYTQYIYILEGRKIMNPYLIALFAWNDTTTPNALVNLKGKLKVSFIDLLKCIMSLKGSSKGEFVHLFLKSLIRTYIFQKPRATLNYYLPMELNNLGITILEEGHEVWLLQSRLHPYILQTTLVLKTLENMISLLLHTVSLSIHMALLGGHVSTTHVSSLSCIKSSMFFKLNAFSSIKMWLPLVPLSMFILSKEKILPLLKQSKTTSQHNFLRWIARYLPRHERCHLDECEIFFGIFGNAYWHENLSLTLDNWLINESTTKLPMVAFPQLRIEVNHTMICNKGFIANSKGNSSYVIRPERIALEKVFPHILCHIRISEQEGNRRMSRKQNRNVLEWEDDLHEVVGFSLSMLVCFLLLSFVMFLVSLMMRF</sequence>
<keyword evidence="2" id="KW-0285">Flavoprotein</keyword>
<evidence type="ECO:0000256" key="5">
    <source>
        <dbReference type="SAM" id="MobiDB-lite"/>
    </source>
</evidence>
<reference evidence="7 8" key="1">
    <citation type="submission" date="2021-09" db="EMBL/GenBank/DDBJ databases">
        <title>Genomic insights and catalytic innovation underlie evolution of tropane alkaloids biosynthesis.</title>
        <authorList>
            <person name="Wang Y.-J."/>
            <person name="Tian T."/>
            <person name="Huang J.-P."/>
            <person name="Huang S.-X."/>
        </authorList>
    </citation>
    <scope>NUCLEOTIDE SEQUENCE [LARGE SCALE GENOMIC DNA]</scope>
    <source>
        <strain evidence="7">KIB-2018</strain>
        <tissue evidence="7">Leaf</tissue>
    </source>
</reference>
<keyword evidence="6" id="KW-1133">Transmembrane helix</keyword>
<dbReference type="EMBL" id="JAIWQS010000007">
    <property type="protein sequence ID" value="KAJ8760923.1"/>
    <property type="molecule type" value="Genomic_DNA"/>
</dbReference>
<dbReference type="GO" id="GO:0016491">
    <property type="term" value="F:oxidoreductase activity"/>
    <property type="evidence" value="ECO:0007669"/>
    <property type="project" value="UniProtKB-KW"/>
</dbReference>
<feature type="region of interest" description="Disordered" evidence="5">
    <location>
        <begin position="19"/>
        <end position="52"/>
    </location>
</feature>
<dbReference type="PANTHER" id="PTHR47470">
    <property type="entry name" value="CHOLESTEROL OXIDASE"/>
    <property type="match status" value="1"/>
</dbReference>
<evidence type="ECO:0000313" key="8">
    <source>
        <dbReference type="Proteomes" id="UP001159364"/>
    </source>
</evidence>
<evidence type="ECO:0000256" key="1">
    <source>
        <dbReference type="ARBA" id="ARBA00001974"/>
    </source>
</evidence>
<keyword evidence="3" id="KW-0274">FAD</keyword>
<gene>
    <name evidence="7" type="ORF">K2173_021961</name>
</gene>
<keyword evidence="8" id="KW-1185">Reference proteome</keyword>
<accession>A0AAV8T3T3</accession>
<evidence type="ECO:0000256" key="2">
    <source>
        <dbReference type="ARBA" id="ARBA00022630"/>
    </source>
</evidence>
<feature type="transmembrane region" description="Helical" evidence="6">
    <location>
        <begin position="472"/>
        <end position="495"/>
    </location>
</feature>
<protein>
    <submittedName>
        <fullName evidence="7">Uncharacterized protein</fullName>
    </submittedName>
</protein>
<keyword evidence="4" id="KW-0560">Oxidoreductase</keyword>
<dbReference type="InterPro" id="IPR052542">
    <property type="entry name" value="Cholesterol_Oxidase"/>
</dbReference>
<evidence type="ECO:0000256" key="4">
    <source>
        <dbReference type="ARBA" id="ARBA00023002"/>
    </source>
</evidence>
<dbReference type="PANTHER" id="PTHR47470:SF1">
    <property type="entry name" value="FAD-DEPENDENT OXIDOREDUCTASE 2 FAD BINDING DOMAIN-CONTAINING PROTEIN"/>
    <property type="match status" value="1"/>
</dbReference>
<proteinExistence type="predicted"/>
<keyword evidence="6" id="KW-0812">Transmembrane</keyword>
<organism evidence="7 8">
    <name type="scientific">Erythroxylum novogranatense</name>
    <dbReference type="NCBI Taxonomy" id="1862640"/>
    <lineage>
        <taxon>Eukaryota</taxon>
        <taxon>Viridiplantae</taxon>
        <taxon>Streptophyta</taxon>
        <taxon>Embryophyta</taxon>
        <taxon>Tracheophyta</taxon>
        <taxon>Spermatophyta</taxon>
        <taxon>Magnoliopsida</taxon>
        <taxon>eudicotyledons</taxon>
        <taxon>Gunneridae</taxon>
        <taxon>Pentapetalae</taxon>
        <taxon>rosids</taxon>
        <taxon>fabids</taxon>
        <taxon>Malpighiales</taxon>
        <taxon>Erythroxylaceae</taxon>
        <taxon>Erythroxylum</taxon>
    </lineage>
</organism>
<name>A0AAV8T3T3_9ROSI</name>
<dbReference type="AlphaFoldDB" id="A0AAV8T3T3"/>
<keyword evidence="6" id="KW-0472">Membrane</keyword>
<dbReference type="Proteomes" id="UP001159364">
    <property type="component" value="Linkage Group LG07"/>
</dbReference>
<comment type="cofactor">
    <cofactor evidence="1">
        <name>FAD</name>
        <dbReference type="ChEBI" id="CHEBI:57692"/>
    </cofactor>
</comment>
<evidence type="ECO:0000256" key="3">
    <source>
        <dbReference type="ARBA" id="ARBA00022827"/>
    </source>
</evidence>
<evidence type="ECO:0000256" key="6">
    <source>
        <dbReference type="SAM" id="Phobius"/>
    </source>
</evidence>
<evidence type="ECO:0000313" key="7">
    <source>
        <dbReference type="EMBL" id="KAJ8760923.1"/>
    </source>
</evidence>
<comment type="caution">
    <text evidence="7">The sequence shown here is derived from an EMBL/GenBank/DDBJ whole genome shotgun (WGS) entry which is preliminary data.</text>
</comment>